<name>A0ABU7JPG3_9NOCA</name>
<dbReference type="Proteomes" id="UP001331936">
    <property type="component" value="Unassembled WGS sequence"/>
</dbReference>
<reference evidence="2 3" key="1">
    <citation type="submission" date="2023-08" db="EMBL/GenBank/DDBJ databases">
        <authorList>
            <person name="Girao M."/>
            <person name="Carvalho M.F."/>
        </authorList>
    </citation>
    <scope>NUCLEOTIDE SEQUENCE [LARGE SCALE GENOMIC DNA]</scope>
    <source>
        <strain evidence="2 3">CC-R104</strain>
    </source>
</reference>
<sequence>MPVVPAAAAATRVWADQEKNSARVFDSLPLRTYRFVATDVAWEAGRGAEVRGPISAILLLLTGRRVALPRLSGAGAEELRARLSPG</sequence>
<evidence type="ECO:0000313" key="3">
    <source>
        <dbReference type="Proteomes" id="UP001331936"/>
    </source>
</evidence>
<proteinExistence type="predicted"/>
<organism evidence="2 3">
    <name type="scientific">Rhodococcus chondri</name>
    <dbReference type="NCBI Taxonomy" id="3065941"/>
    <lineage>
        <taxon>Bacteria</taxon>
        <taxon>Bacillati</taxon>
        <taxon>Actinomycetota</taxon>
        <taxon>Actinomycetes</taxon>
        <taxon>Mycobacteriales</taxon>
        <taxon>Nocardiaceae</taxon>
        <taxon>Rhodococcus</taxon>
    </lineage>
</organism>
<feature type="domain" description="MDMPI C-terminal" evidence="1">
    <location>
        <begin position="11"/>
        <end position="81"/>
    </location>
</feature>
<keyword evidence="3" id="KW-1185">Reference proteome</keyword>
<dbReference type="InterPro" id="IPR010872">
    <property type="entry name" value="MDMPI_C-term_domain"/>
</dbReference>
<gene>
    <name evidence="2" type="ORF">Q8814_07260</name>
</gene>
<comment type="caution">
    <text evidence="2">The sequence shown here is derived from an EMBL/GenBank/DDBJ whole genome shotgun (WGS) entry which is preliminary data.</text>
</comment>
<dbReference type="RefSeq" id="WP_330151345.1">
    <property type="nucleotide sequence ID" value="NZ_JAUZMZ010000028.1"/>
</dbReference>
<evidence type="ECO:0000259" key="1">
    <source>
        <dbReference type="Pfam" id="PF07398"/>
    </source>
</evidence>
<accession>A0ABU7JPG3</accession>
<dbReference type="EMBL" id="JAUZMZ010000028">
    <property type="protein sequence ID" value="MEE2031910.1"/>
    <property type="molecule type" value="Genomic_DNA"/>
</dbReference>
<dbReference type="Pfam" id="PF07398">
    <property type="entry name" value="MDMPI_C"/>
    <property type="match status" value="1"/>
</dbReference>
<evidence type="ECO:0000313" key="2">
    <source>
        <dbReference type="EMBL" id="MEE2031910.1"/>
    </source>
</evidence>
<protein>
    <recommendedName>
        <fullName evidence="1">MDMPI C-terminal domain-containing protein</fullName>
    </recommendedName>
</protein>